<protein>
    <submittedName>
        <fullName evidence="1">Predicted protein</fullName>
    </submittedName>
</protein>
<evidence type="ECO:0000313" key="1">
    <source>
        <dbReference type="EMBL" id="BAK04926.1"/>
    </source>
</evidence>
<name>F2EC54_HORVV</name>
<sequence length="25" mass="2890">MKEVRRLFLPPRRVLAFAAPLSLHA</sequence>
<proteinExistence type="evidence at transcript level"/>
<dbReference type="AlphaFoldDB" id="F2EC54"/>
<accession>F2EC54</accession>
<reference evidence="1" key="1">
    <citation type="journal article" date="2011" name="Plant Physiol.">
        <title>Comprehensive sequence analysis of 24,783 barley full-length cDNAs derived from 12 clone libraries.</title>
        <authorList>
            <person name="Matsumoto T."/>
            <person name="Tanaka T."/>
            <person name="Sakai H."/>
            <person name="Amano N."/>
            <person name="Kanamori H."/>
            <person name="Kurita K."/>
            <person name="Kikuta A."/>
            <person name="Kamiya K."/>
            <person name="Yamamoto M."/>
            <person name="Ikawa H."/>
            <person name="Fujii N."/>
            <person name="Hori K."/>
            <person name="Itoh T."/>
            <person name="Sato K."/>
        </authorList>
    </citation>
    <scope>NUCLEOTIDE SEQUENCE</scope>
    <source>
        <tissue evidence="1">Flower</tissue>
    </source>
</reference>
<organism evidence="1">
    <name type="scientific">Hordeum vulgare subsp. vulgare</name>
    <name type="common">Domesticated barley</name>
    <dbReference type="NCBI Taxonomy" id="112509"/>
    <lineage>
        <taxon>Eukaryota</taxon>
        <taxon>Viridiplantae</taxon>
        <taxon>Streptophyta</taxon>
        <taxon>Embryophyta</taxon>
        <taxon>Tracheophyta</taxon>
        <taxon>Spermatophyta</taxon>
        <taxon>Magnoliopsida</taxon>
        <taxon>Liliopsida</taxon>
        <taxon>Poales</taxon>
        <taxon>Poaceae</taxon>
        <taxon>BOP clade</taxon>
        <taxon>Pooideae</taxon>
        <taxon>Triticodae</taxon>
        <taxon>Triticeae</taxon>
        <taxon>Hordeinae</taxon>
        <taxon>Hordeum</taxon>
    </lineage>
</organism>
<dbReference type="EMBL" id="AK373729">
    <property type="protein sequence ID" value="BAK04926.1"/>
    <property type="molecule type" value="mRNA"/>
</dbReference>